<keyword evidence="1" id="KW-0732">Signal</keyword>
<gene>
    <name evidence="2" type="ORF">OE699_12215</name>
</gene>
<comment type="caution">
    <text evidence="2">The sequence shown here is derived from an EMBL/GenBank/DDBJ whole genome shotgun (WGS) entry which is preliminary data.</text>
</comment>
<dbReference type="EMBL" id="JAOWKW010000010">
    <property type="protein sequence ID" value="MCV2879611.1"/>
    <property type="molecule type" value="Genomic_DNA"/>
</dbReference>
<dbReference type="RefSeq" id="WP_263848171.1">
    <property type="nucleotide sequence ID" value="NZ_JAOWKW010000010.1"/>
</dbReference>
<evidence type="ECO:0000313" key="2">
    <source>
        <dbReference type="EMBL" id="MCV2879611.1"/>
    </source>
</evidence>
<proteinExistence type="predicted"/>
<evidence type="ECO:0008006" key="4">
    <source>
        <dbReference type="Google" id="ProtNLM"/>
    </source>
</evidence>
<name>A0ABT3A0T8_9RHOB</name>
<sequence length="237" mass="24668">MNTGAKMLAVALAMSVAMPAWAVTFREGEAQLRQAYGAYRAALFLSNQGKQAETAAALEKFDGAWSQIVAGWTIDPPPQYAEDTALAETFTTVNGLIAAAGQQVGAGDLPTAHLTLEEVREAVAALHMRNDIVGFSDRMNAYHAAMEEVLETDFAALGDAGMARMQAEAAVLEHLAAEILAHPAPEAADPAYAPLAEGFAASVKAFGDAARAGDLAAGIAAQSGLKVPYSKLFAKFG</sequence>
<reference evidence="2 3" key="1">
    <citation type="submission" date="2022-10" db="EMBL/GenBank/DDBJ databases">
        <title>Sinirhodobacter sp. nov., isolated from ocean surface sediments.</title>
        <authorList>
            <person name="He W."/>
            <person name="Wang L."/>
            <person name="Zhang D.-F."/>
        </authorList>
    </citation>
    <scope>NUCLEOTIDE SEQUENCE [LARGE SCALE GENOMIC DNA]</scope>
    <source>
        <strain evidence="2 3">WL0115</strain>
    </source>
</reference>
<evidence type="ECO:0000313" key="3">
    <source>
        <dbReference type="Proteomes" id="UP001526166"/>
    </source>
</evidence>
<dbReference type="Proteomes" id="UP001526166">
    <property type="component" value="Unassembled WGS sequence"/>
</dbReference>
<feature type="signal peptide" evidence="1">
    <location>
        <begin position="1"/>
        <end position="22"/>
    </location>
</feature>
<feature type="chain" id="PRO_5046781708" description="PilJ/NarX-like methyl-accepting chemotaxis transducer" evidence="1">
    <location>
        <begin position="23"/>
        <end position="237"/>
    </location>
</feature>
<organism evidence="2 3">
    <name type="scientific">Sedimentimonas flavescens</name>
    <dbReference type="NCBI Taxonomy" id="2851012"/>
    <lineage>
        <taxon>Bacteria</taxon>
        <taxon>Pseudomonadati</taxon>
        <taxon>Pseudomonadota</taxon>
        <taxon>Alphaproteobacteria</taxon>
        <taxon>Rhodobacterales</taxon>
        <taxon>Rhodobacter group</taxon>
        <taxon>Sedimentimonas</taxon>
    </lineage>
</organism>
<protein>
    <recommendedName>
        <fullName evidence="4">PilJ/NarX-like methyl-accepting chemotaxis transducer</fullName>
    </recommendedName>
</protein>
<keyword evidence="3" id="KW-1185">Reference proteome</keyword>
<evidence type="ECO:0000256" key="1">
    <source>
        <dbReference type="SAM" id="SignalP"/>
    </source>
</evidence>
<accession>A0ABT3A0T8</accession>